<organism evidence="1">
    <name type="scientific">Candidatus Berkiella aquae</name>
    <dbReference type="NCBI Taxonomy" id="295108"/>
    <lineage>
        <taxon>Bacteria</taxon>
        <taxon>Pseudomonadati</taxon>
        <taxon>Pseudomonadota</taxon>
        <taxon>Gammaproteobacteria</taxon>
        <taxon>Candidatus Berkiellales</taxon>
        <taxon>Candidatus Berkiellaceae</taxon>
        <taxon>Candidatus Berkiella</taxon>
    </lineage>
</organism>
<dbReference type="EMBL" id="LKAJ01000001">
    <property type="protein sequence ID" value="KRG22620.1"/>
    <property type="molecule type" value="Genomic_DNA"/>
</dbReference>
<dbReference type="STRING" id="295108.HT99x_00158"/>
<evidence type="ECO:0000313" key="2">
    <source>
        <dbReference type="EMBL" id="MCS5712015.1"/>
    </source>
</evidence>
<dbReference type="OrthoDB" id="9879768at2"/>
<reference evidence="2" key="2">
    <citation type="journal article" date="2016" name="Genome Announc.">
        <title>Draft Genome Sequences of Two Novel Amoeba-Resistant Intranuclear Bacteria, 'Candidatus Berkiella cookevillensis' and 'Candidatus Berkiella aquae'.</title>
        <authorList>
            <person name="Mehari Y.T."/>
            <person name="Arivett B.A."/>
            <person name="Farone A.L."/>
            <person name="Gunderson J.H."/>
            <person name="Farone M.B."/>
        </authorList>
    </citation>
    <scope>NUCLEOTIDE SEQUENCE</scope>
    <source>
        <strain evidence="2">HT99</strain>
    </source>
</reference>
<sequence>MAFLMNIREFFQRLFKSKSTPVEQHLETGKLEPKYWQEVIDFRERLEKVIKENTIDADNISSVNQRVLDFLIEQINTKGSIPTVPERYNALNILVDRMLISYQSKIVGLKKGVTTHTDFTDAVNAFKLRLKEREQKELTENKPR</sequence>
<keyword evidence="3" id="KW-1185">Reference proteome</keyword>
<name>A0A0Q9YPD0_9GAMM</name>
<reference evidence="1" key="1">
    <citation type="submission" date="2015-09" db="EMBL/GenBank/DDBJ databases">
        <title>Draft Genome Sequences of Two Novel Amoeba-resistant Intranuclear Bacteria, Candidatus Berkiella cookevillensis and Candidatus Berkiella aquae.</title>
        <authorList>
            <person name="Mehari Y.T."/>
            <person name="Arivett B.A."/>
            <person name="Farone A.L."/>
            <person name="Gunderson J.H."/>
            <person name="Farone M.B."/>
        </authorList>
    </citation>
    <scope>NUCLEOTIDE SEQUENCE [LARGE SCALE GENOMIC DNA]</scope>
    <source>
        <strain evidence="1">HT99</strain>
    </source>
</reference>
<dbReference type="Proteomes" id="UP000051497">
    <property type="component" value="Unassembled WGS sequence"/>
</dbReference>
<dbReference type="AlphaFoldDB" id="A0A0Q9YPD0"/>
<gene>
    <name evidence="1" type="ORF">HT99x_00158</name>
    <name evidence="2" type="ORF">HT99x_011280</name>
</gene>
<proteinExistence type="predicted"/>
<evidence type="ECO:0000313" key="3">
    <source>
        <dbReference type="Proteomes" id="UP000051497"/>
    </source>
</evidence>
<dbReference type="EMBL" id="LKAJ02000001">
    <property type="protein sequence ID" value="MCS5712015.1"/>
    <property type="molecule type" value="Genomic_DNA"/>
</dbReference>
<protein>
    <submittedName>
        <fullName evidence="1">Uncharacterized protein</fullName>
    </submittedName>
</protein>
<dbReference type="RefSeq" id="WP_075064816.1">
    <property type="nucleotide sequence ID" value="NZ_LKAJ02000001.1"/>
</dbReference>
<comment type="caution">
    <text evidence="1">The sequence shown here is derived from an EMBL/GenBank/DDBJ whole genome shotgun (WGS) entry which is preliminary data.</text>
</comment>
<reference evidence="2" key="3">
    <citation type="submission" date="2021-06" db="EMBL/GenBank/DDBJ databases">
        <title>Genomic Description and Analysis of Intracellular Bacteria, Candidatus Berkiella cookevillensis and Candidatus Berkiella aquae.</title>
        <authorList>
            <person name="Kidane D.T."/>
            <person name="Mehari Y.T."/>
            <person name="Rice F.C."/>
            <person name="Arivett B.A."/>
            <person name="Farone A.L."/>
            <person name="Berk S.G."/>
            <person name="Farone M.B."/>
        </authorList>
    </citation>
    <scope>NUCLEOTIDE SEQUENCE</scope>
    <source>
        <strain evidence="2">HT99</strain>
    </source>
</reference>
<accession>A0A0Q9YPD0</accession>
<evidence type="ECO:0000313" key="1">
    <source>
        <dbReference type="EMBL" id="KRG22620.1"/>
    </source>
</evidence>